<gene>
    <name evidence="6" type="ordered locus">CFPG_569</name>
</gene>
<accession>B6YRL0</accession>
<sequence length="290" mass="33592">MLKKNDTRDHLGKEKYGNKWNYNNQGKSDCNLNSKYNFQKKIKYYKVEPNSNGPIRLNRYLANSGLCSRRKADKYIQTGLVKKNGIPVTEFGTRVNRTDNITFCNSLVRSEHKVYLLLNKPKNCVTTTNDPQGRLTVMDLIKTACKEQIFPVGRLDRNTTGVLLLTNDGKLSAKLTHPRHMKKKIYHVWLNRGIDAADIKKLSKGIQLEDGGIWADDISYVNDKDKTQINIEIHSGRNHIIRRMFESLGYHVVKLDRVYFAGLTKKKLKKGQWCFLNDREVSMLYMEKFS</sequence>
<dbReference type="CDD" id="cd00165">
    <property type="entry name" value="S4"/>
    <property type="match status" value="1"/>
</dbReference>
<dbReference type="PANTHER" id="PTHR47683">
    <property type="entry name" value="PSEUDOURIDINE SYNTHASE FAMILY PROTEIN-RELATED"/>
    <property type="match status" value="1"/>
</dbReference>
<dbReference type="EC" id="5.4.99.-" evidence="4"/>
<keyword evidence="2 4" id="KW-0413">Isomerase</keyword>
<dbReference type="Pfam" id="PF01479">
    <property type="entry name" value="S4"/>
    <property type="match status" value="1"/>
</dbReference>
<keyword evidence="3" id="KW-0694">RNA-binding</keyword>
<dbReference type="PROSITE" id="PS50889">
    <property type="entry name" value="S4"/>
    <property type="match status" value="1"/>
</dbReference>
<dbReference type="InterPro" id="IPR020094">
    <property type="entry name" value="TruA/RsuA/RluB/E/F_N"/>
</dbReference>
<evidence type="ECO:0000313" key="6">
    <source>
        <dbReference type="EMBL" id="BAG83832.1"/>
    </source>
</evidence>
<evidence type="ECO:0000256" key="2">
    <source>
        <dbReference type="ARBA" id="ARBA00023235"/>
    </source>
</evidence>
<dbReference type="SUPFAM" id="SSF55120">
    <property type="entry name" value="Pseudouridine synthase"/>
    <property type="match status" value="1"/>
</dbReference>
<dbReference type="Proteomes" id="UP000000723">
    <property type="component" value="Chromosome"/>
</dbReference>
<dbReference type="PROSITE" id="PS01149">
    <property type="entry name" value="PSI_RSU"/>
    <property type="match status" value="1"/>
</dbReference>
<dbReference type="InterPro" id="IPR000748">
    <property type="entry name" value="PsdUridine_synth_RsuA/RluB/E/F"/>
</dbReference>
<dbReference type="AlphaFoldDB" id="B6YRL0"/>
<evidence type="ECO:0000313" key="7">
    <source>
        <dbReference type="Proteomes" id="UP000000723"/>
    </source>
</evidence>
<evidence type="ECO:0000256" key="3">
    <source>
        <dbReference type="PROSITE-ProRule" id="PRU00182"/>
    </source>
</evidence>
<dbReference type="InterPro" id="IPR018496">
    <property type="entry name" value="PsdUridine_synth_RsuA/RluB_CS"/>
</dbReference>
<protein>
    <recommendedName>
        <fullName evidence="4">Pseudouridine synthase</fullName>
        <ecNumber evidence="4">5.4.99.-</ecNumber>
    </recommendedName>
</protein>
<dbReference type="eggNOG" id="COG1187">
    <property type="taxonomic scope" value="Bacteria"/>
</dbReference>
<dbReference type="GO" id="GO:0003723">
    <property type="term" value="F:RNA binding"/>
    <property type="evidence" value="ECO:0007669"/>
    <property type="project" value="UniProtKB-KW"/>
</dbReference>
<dbReference type="InterPro" id="IPR042092">
    <property type="entry name" value="PsdUridine_s_RsuA/RluB/E/F_cat"/>
</dbReference>
<dbReference type="GO" id="GO:0120159">
    <property type="term" value="F:rRNA pseudouridine synthase activity"/>
    <property type="evidence" value="ECO:0007669"/>
    <property type="project" value="UniProtKB-ARBA"/>
</dbReference>
<feature type="domain" description="RNA-binding S4" evidence="5">
    <location>
        <begin position="55"/>
        <end position="117"/>
    </location>
</feature>
<dbReference type="Gene3D" id="3.10.290.10">
    <property type="entry name" value="RNA-binding S4 domain"/>
    <property type="match status" value="1"/>
</dbReference>
<dbReference type="NCBIfam" id="TIGR00093">
    <property type="entry name" value="pseudouridine synthase"/>
    <property type="match status" value="1"/>
</dbReference>
<dbReference type="SMART" id="SM00363">
    <property type="entry name" value="S4"/>
    <property type="match status" value="1"/>
</dbReference>
<evidence type="ECO:0000259" key="5">
    <source>
        <dbReference type="SMART" id="SM00363"/>
    </source>
</evidence>
<proteinExistence type="inferred from homology"/>
<dbReference type="HOGENOM" id="CLU_024979_1_2_10"/>
<name>B6YRL0_AZOPC</name>
<reference evidence="7" key="1">
    <citation type="journal article" date="2008" name="Science">
        <title>Genome of an endosymbiont coupling N2 fixation to cellulolysis within RT protist cells in termite gut.</title>
        <authorList>
            <person name="Hongoh Y."/>
            <person name="Sharma V.K."/>
            <person name="Prakash T."/>
            <person name="Noda S."/>
            <person name="Toh H."/>
            <person name="Taylor T.D."/>
            <person name="Kudo T."/>
            <person name="Sakaki Y."/>
            <person name="Toyoda A."/>
            <person name="Hattori M."/>
            <person name="Ohkuma M."/>
        </authorList>
    </citation>
    <scope>NUCLEOTIDE SEQUENCE [LARGE SCALE GENOMIC DNA]</scope>
</reference>
<dbReference type="CDD" id="cd02870">
    <property type="entry name" value="PseudoU_synth_RsuA_like"/>
    <property type="match status" value="1"/>
</dbReference>
<dbReference type="PANTHER" id="PTHR47683:SF2">
    <property type="entry name" value="RNA-BINDING S4 DOMAIN-CONTAINING PROTEIN"/>
    <property type="match status" value="1"/>
</dbReference>
<evidence type="ECO:0000256" key="4">
    <source>
        <dbReference type="RuleBase" id="RU003887"/>
    </source>
</evidence>
<dbReference type="Pfam" id="PF00849">
    <property type="entry name" value="PseudoU_synth_2"/>
    <property type="match status" value="1"/>
</dbReference>
<dbReference type="InterPro" id="IPR036986">
    <property type="entry name" value="S4_RNA-bd_sf"/>
</dbReference>
<dbReference type="InterPro" id="IPR020103">
    <property type="entry name" value="PsdUridine_synth_cat_dom_sf"/>
</dbReference>
<dbReference type="Gene3D" id="3.30.70.1560">
    <property type="entry name" value="Alpha-L RNA-binding motif"/>
    <property type="match status" value="1"/>
</dbReference>
<dbReference type="InterPro" id="IPR050343">
    <property type="entry name" value="RsuA_PseudoU_synthase"/>
</dbReference>
<keyword evidence="7" id="KW-1185">Reference proteome</keyword>
<dbReference type="Gene3D" id="3.30.70.580">
    <property type="entry name" value="Pseudouridine synthase I, catalytic domain, N-terminal subdomain"/>
    <property type="match status" value="1"/>
</dbReference>
<dbReference type="InterPro" id="IPR002942">
    <property type="entry name" value="S4_RNA-bd"/>
</dbReference>
<dbReference type="GO" id="GO:0000455">
    <property type="term" value="P:enzyme-directed rRNA pseudouridine synthesis"/>
    <property type="evidence" value="ECO:0007669"/>
    <property type="project" value="UniProtKB-ARBA"/>
</dbReference>
<dbReference type="EMBL" id="AP010656">
    <property type="protein sequence ID" value="BAG83832.1"/>
    <property type="molecule type" value="Genomic_DNA"/>
</dbReference>
<dbReference type="STRING" id="511995.CFPG_569"/>
<dbReference type="OrthoDB" id="9807213at2"/>
<dbReference type="InterPro" id="IPR006145">
    <property type="entry name" value="PsdUridine_synth_RsuA/RluA"/>
</dbReference>
<evidence type="ECO:0000256" key="1">
    <source>
        <dbReference type="ARBA" id="ARBA00008348"/>
    </source>
</evidence>
<comment type="similarity">
    <text evidence="1 4">Belongs to the pseudouridine synthase RsuA family.</text>
</comment>
<dbReference type="KEGG" id="aps:CFPG_569"/>
<dbReference type="SUPFAM" id="SSF55174">
    <property type="entry name" value="Alpha-L RNA-binding motif"/>
    <property type="match status" value="1"/>
</dbReference>
<organism evidence="6 7">
    <name type="scientific">Azobacteroides pseudotrichonymphae genomovar. CFP2</name>
    <dbReference type="NCBI Taxonomy" id="511995"/>
    <lineage>
        <taxon>Bacteria</taxon>
        <taxon>Pseudomonadati</taxon>
        <taxon>Bacteroidota</taxon>
        <taxon>Bacteroidia</taxon>
        <taxon>Bacteroidales</taxon>
        <taxon>Candidatus Azobacteroides</taxon>
    </lineage>
</organism>